<dbReference type="Gene3D" id="2.60.120.580">
    <property type="entry name" value="Acetamidase/Formamidase-like domains"/>
    <property type="match status" value="2"/>
</dbReference>
<dbReference type="PANTHER" id="PTHR31891">
    <property type="entry name" value="FORMAMIDASE C869.04-RELATED"/>
    <property type="match status" value="1"/>
</dbReference>
<accession>A0AAW1SXU1</accession>
<reference evidence="1 2" key="1">
    <citation type="journal article" date="2024" name="Nat. Commun.">
        <title>Phylogenomics reveals the evolutionary origins of lichenization in chlorophyte algae.</title>
        <authorList>
            <person name="Puginier C."/>
            <person name="Libourel C."/>
            <person name="Otte J."/>
            <person name="Skaloud P."/>
            <person name="Haon M."/>
            <person name="Grisel S."/>
            <person name="Petersen M."/>
            <person name="Berrin J.G."/>
            <person name="Delaux P.M."/>
            <person name="Dal Grande F."/>
            <person name="Keller J."/>
        </authorList>
    </citation>
    <scope>NUCLEOTIDE SEQUENCE [LARGE SCALE GENOMIC DNA]</scope>
    <source>
        <strain evidence="1 2">SAG 2523</strain>
    </source>
</reference>
<dbReference type="Proteomes" id="UP001485043">
    <property type="component" value="Unassembled WGS sequence"/>
</dbReference>
<dbReference type="GO" id="GO:0016811">
    <property type="term" value="F:hydrolase activity, acting on carbon-nitrogen (but not peptide) bonds, in linear amides"/>
    <property type="evidence" value="ECO:0007669"/>
    <property type="project" value="InterPro"/>
</dbReference>
<evidence type="ECO:0008006" key="3">
    <source>
        <dbReference type="Google" id="ProtNLM"/>
    </source>
</evidence>
<dbReference type="AlphaFoldDB" id="A0AAW1SXU1"/>
<dbReference type="SUPFAM" id="SSF141130">
    <property type="entry name" value="Acetamidase/Formamidase-like"/>
    <property type="match status" value="1"/>
</dbReference>
<dbReference type="PANTHER" id="PTHR31891:SF1">
    <property type="entry name" value="FORMAMIDASE C869.04-RELATED"/>
    <property type="match status" value="1"/>
</dbReference>
<dbReference type="Gene3D" id="3.10.28.20">
    <property type="entry name" value="Acetamidase/Formamidase-like domains"/>
    <property type="match status" value="1"/>
</dbReference>
<gene>
    <name evidence="1" type="ORF">WJX84_004209</name>
</gene>
<proteinExistence type="predicted"/>
<organism evidence="1 2">
    <name type="scientific">Apatococcus fuscideae</name>
    <dbReference type="NCBI Taxonomy" id="2026836"/>
    <lineage>
        <taxon>Eukaryota</taxon>
        <taxon>Viridiplantae</taxon>
        <taxon>Chlorophyta</taxon>
        <taxon>core chlorophytes</taxon>
        <taxon>Trebouxiophyceae</taxon>
        <taxon>Chlorellales</taxon>
        <taxon>Chlorellaceae</taxon>
        <taxon>Apatococcus</taxon>
    </lineage>
</organism>
<protein>
    <recommendedName>
        <fullName evidence="3">Acetamidase</fullName>
    </recommendedName>
</protein>
<evidence type="ECO:0000313" key="1">
    <source>
        <dbReference type="EMBL" id="KAK9861275.1"/>
    </source>
</evidence>
<dbReference type="Pfam" id="PF03069">
    <property type="entry name" value="FmdA_AmdA"/>
    <property type="match status" value="2"/>
</dbReference>
<dbReference type="EMBL" id="JALJOV010000784">
    <property type="protein sequence ID" value="KAK9861275.1"/>
    <property type="molecule type" value="Genomic_DNA"/>
</dbReference>
<keyword evidence="2" id="KW-1185">Reference proteome</keyword>
<name>A0AAW1SXU1_9CHLO</name>
<sequence length="539" mass="58077">MLHVLAGCRFALGITDVPEAATAQHFPVRVKDTATQTLTARPVPIVGVPPSCGTQVSSSSLDFETSSVAVHVLAANATTVHWGYTFAGLEPAIAINSGSEILVETATQHAGDDFAKMIQGDPGIEDIYYWGSEGPRVSTRGRTGKGDGVHILTGPIYVCGAEPGDVLQVEILDLAPRVNPSTNKTYGSNAAASWGYQFRAGFLDGRQREVVTIYEIIKDEGSGNVLWAVPDYQFEYGNYMNEGSNTAYQGPSTACSSTSGDLGSQEFPNPWSNAQFQFRNNITVPCVNGMQQWQGLYYPGLITPHPTGTEDFSIRGKFKVPVNFHIGNMILAAATNYTVDSVPPSKFGGNIDDRRIGKGATMYYPVEVAGAMLSLGDCHTAQGDSEFDGTAIETSINAHLRVTVLKATSLPAPVQSLQFPLLENNNEYVVHGFTYPDYTNQLKSPFSTIYKGSTLDLTMTSAYNLTRDFMMRTFGLTENQVITAITAVVDFGITQVVDGNWGIHAIIPKWPFSNNSAPYSPAVFPGSSKPADVTLLTTL</sequence>
<evidence type="ECO:0000313" key="2">
    <source>
        <dbReference type="Proteomes" id="UP001485043"/>
    </source>
</evidence>
<dbReference type="InterPro" id="IPR004304">
    <property type="entry name" value="FmdA_AmdA"/>
</dbReference>
<comment type="caution">
    <text evidence="1">The sequence shown here is derived from an EMBL/GenBank/DDBJ whole genome shotgun (WGS) entry which is preliminary data.</text>
</comment>